<dbReference type="EMBL" id="QRAL01000009">
    <property type="protein sequence ID" value="RSU57224.1"/>
    <property type="molecule type" value="Genomic_DNA"/>
</dbReference>
<dbReference type="Proteomes" id="UP000287401">
    <property type="component" value="Unassembled WGS sequence"/>
</dbReference>
<dbReference type="RefSeq" id="WP_125998228.1">
    <property type="nucleotide sequence ID" value="NZ_QRAL01000009.1"/>
</dbReference>
<comment type="caution">
    <text evidence="1">The sequence shown here is derived from an EMBL/GenBank/DDBJ whole genome shotgun (WGS) entry which is preliminary data.</text>
</comment>
<gene>
    <name evidence="1" type="ORF">DAH51_10450</name>
</gene>
<sequence length="106" mass="11976">MNSTRTMIVWASGLIEFICDREAPDGAIVVCTVRHKHDLEELLHVVQRQTILHDFGDVVGLRIPGIDPARPAVEDGIDLAVDGLIRWEEDVRSSLGFFNQIEWTRP</sequence>
<protein>
    <submittedName>
        <fullName evidence="1">Uncharacterized protein</fullName>
    </submittedName>
</protein>
<organism evidence="1 2">
    <name type="scientific">Sphingobium yanoikuyae</name>
    <name type="common">Sphingomonas yanoikuyae</name>
    <dbReference type="NCBI Taxonomy" id="13690"/>
    <lineage>
        <taxon>Bacteria</taxon>
        <taxon>Pseudomonadati</taxon>
        <taxon>Pseudomonadota</taxon>
        <taxon>Alphaproteobacteria</taxon>
        <taxon>Sphingomonadales</taxon>
        <taxon>Sphingomonadaceae</taxon>
        <taxon>Sphingobium</taxon>
    </lineage>
</organism>
<name>A0A430BWU0_SPHYA</name>
<accession>A0A430BWU0</accession>
<evidence type="ECO:0000313" key="2">
    <source>
        <dbReference type="Proteomes" id="UP000287401"/>
    </source>
</evidence>
<evidence type="ECO:0000313" key="1">
    <source>
        <dbReference type="EMBL" id="RSU57224.1"/>
    </source>
</evidence>
<proteinExistence type="predicted"/>
<reference evidence="1 2" key="1">
    <citation type="submission" date="2018-07" db="EMBL/GenBank/DDBJ databases">
        <title>Genomic and Epidemiologic Investigation of an Indolent Hospital Outbreak.</title>
        <authorList>
            <person name="Johnson R.C."/>
            <person name="Deming C."/>
            <person name="Conlan S."/>
            <person name="Zellmer C.J."/>
            <person name="Michelin A.V."/>
            <person name="Lee-Lin S."/>
            <person name="Thomas P.J."/>
            <person name="Park M."/>
            <person name="Weingarten R.A."/>
            <person name="Less J."/>
            <person name="Dekker J.P."/>
            <person name="Frank K.M."/>
            <person name="Musser K.A."/>
            <person name="Mcquiston J.R."/>
            <person name="Henderson D.K."/>
            <person name="Lau A.F."/>
            <person name="Palmore T.N."/>
            <person name="Segre J.A."/>
        </authorList>
    </citation>
    <scope>NUCLEOTIDE SEQUENCE [LARGE SCALE GENOMIC DNA]</scope>
    <source>
        <strain evidence="1 2">SK-NIH.Env6_1116</strain>
    </source>
</reference>
<dbReference type="AlphaFoldDB" id="A0A430BWU0"/>